<dbReference type="InterPro" id="IPR002052">
    <property type="entry name" value="DNA_methylase_N6_adenine_CS"/>
</dbReference>
<keyword evidence="2 5" id="KW-0808">Transferase</keyword>
<evidence type="ECO:0000256" key="4">
    <source>
        <dbReference type="SAM" id="MobiDB-lite"/>
    </source>
</evidence>
<gene>
    <name evidence="5" type="ORF">CTI12_AA146900</name>
</gene>
<dbReference type="GO" id="GO:0008276">
    <property type="term" value="F:protein methyltransferase activity"/>
    <property type="evidence" value="ECO:0007669"/>
    <property type="project" value="InterPro"/>
</dbReference>
<evidence type="ECO:0000256" key="1">
    <source>
        <dbReference type="ARBA" id="ARBA00022603"/>
    </source>
</evidence>
<dbReference type="GO" id="GO:0003676">
    <property type="term" value="F:nucleic acid binding"/>
    <property type="evidence" value="ECO:0007669"/>
    <property type="project" value="InterPro"/>
</dbReference>
<name>A0A2U1PIZ6_ARTAN</name>
<feature type="region of interest" description="Disordered" evidence="4">
    <location>
        <begin position="24"/>
        <end position="43"/>
    </location>
</feature>
<dbReference type="SUPFAM" id="SSF53335">
    <property type="entry name" value="S-adenosyl-L-methionine-dependent methyltransferases"/>
    <property type="match status" value="1"/>
</dbReference>
<dbReference type="STRING" id="35608.A0A2U1PIZ6"/>
<dbReference type="InterPro" id="IPR029063">
    <property type="entry name" value="SAM-dependent_MTases_sf"/>
</dbReference>
<dbReference type="AlphaFoldDB" id="A0A2U1PIZ6"/>
<dbReference type="PANTHER" id="PTHR47441:SF3">
    <property type="entry name" value="RELEASE FACTOR GLUTAMINE METHYLTRANSFERASE"/>
    <property type="match status" value="1"/>
</dbReference>
<sequence>MNLTSLVRTSHITRTFTHSIKPISSSSSVSLSHTPTSLNPKPKTPLYLKPPIYTTSLSSLKKFQKWAKTLSSSVNASFKDSSNLHQELNWLLQDSLQNPNILQTHEENDNLVALRLKLDDLYDLWTQRIEKRRPFQYIVGCEHWRDLILSVEEGVLIPRPETELIVDLVNDVIKGGGENGDLGNGLWVDLGTGSGAIAIGIGRVLGDLGRVVGVDLSDVAVRVASYNVERYNLQDKISIKQGSWFEPLSEFKGQVAGLVSNPPYIPSGHIDGLQPEVGRHEPILALDGGDDGMSDLLHICNGAASMLKSGGFLAFETNGEDHCRFLFDHMETIHKESFCNLKIVPDFAGIQRFVTGFRS</sequence>
<dbReference type="GO" id="GO:0032259">
    <property type="term" value="P:methylation"/>
    <property type="evidence" value="ECO:0007669"/>
    <property type="project" value="UniProtKB-KW"/>
</dbReference>
<dbReference type="InterPro" id="IPR004556">
    <property type="entry name" value="HemK-like"/>
</dbReference>
<proteinExistence type="predicted"/>
<reference evidence="5 6" key="1">
    <citation type="journal article" date="2018" name="Mol. Plant">
        <title>The genome of Artemisia annua provides insight into the evolution of Asteraceae family and artemisinin biosynthesis.</title>
        <authorList>
            <person name="Shen Q."/>
            <person name="Zhang L."/>
            <person name="Liao Z."/>
            <person name="Wang S."/>
            <person name="Yan T."/>
            <person name="Shi P."/>
            <person name="Liu M."/>
            <person name="Fu X."/>
            <person name="Pan Q."/>
            <person name="Wang Y."/>
            <person name="Lv Z."/>
            <person name="Lu X."/>
            <person name="Zhang F."/>
            <person name="Jiang W."/>
            <person name="Ma Y."/>
            <person name="Chen M."/>
            <person name="Hao X."/>
            <person name="Li L."/>
            <person name="Tang Y."/>
            <person name="Lv G."/>
            <person name="Zhou Y."/>
            <person name="Sun X."/>
            <person name="Brodelius P.E."/>
            <person name="Rose J.K.C."/>
            <person name="Tang K."/>
        </authorList>
    </citation>
    <scope>NUCLEOTIDE SEQUENCE [LARGE SCALE GENOMIC DNA]</scope>
    <source>
        <strain evidence="6">cv. Huhao1</strain>
        <tissue evidence="5">Leaf</tissue>
    </source>
</reference>
<dbReference type="Pfam" id="PF06325">
    <property type="entry name" value="PrmA"/>
    <property type="match status" value="1"/>
</dbReference>
<evidence type="ECO:0000256" key="2">
    <source>
        <dbReference type="ARBA" id="ARBA00022679"/>
    </source>
</evidence>
<evidence type="ECO:0000256" key="3">
    <source>
        <dbReference type="ARBA" id="ARBA00022691"/>
    </source>
</evidence>
<dbReference type="NCBIfam" id="TIGR00536">
    <property type="entry name" value="hemK_fam"/>
    <property type="match status" value="1"/>
</dbReference>
<comment type="caution">
    <text evidence="5">The sequence shown here is derived from an EMBL/GenBank/DDBJ whole genome shotgun (WGS) entry which is preliminary data.</text>
</comment>
<dbReference type="InterPro" id="IPR052663">
    <property type="entry name" value="RF_glutamine_MTase_cyano"/>
</dbReference>
<evidence type="ECO:0000313" key="6">
    <source>
        <dbReference type="Proteomes" id="UP000245207"/>
    </source>
</evidence>
<keyword evidence="1 5" id="KW-0489">Methyltransferase</keyword>
<keyword evidence="3" id="KW-0949">S-adenosyl-L-methionine</keyword>
<dbReference type="Proteomes" id="UP000245207">
    <property type="component" value="Unassembled WGS sequence"/>
</dbReference>
<dbReference type="PROSITE" id="PS00092">
    <property type="entry name" value="N6_MTASE"/>
    <property type="match status" value="1"/>
</dbReference>
<dbReference type="Gene3D" id="3.40.50.150">
    <property type="entry name" value="Vaccinia Virus protein VP39"/>
    <property type="match status" value="1"/>
</dbReference>
<protein>
    <submittedName>
        <fullName evidence="5">RNA methyltransferase family protein</fullName>
    </submittedName>
</protein>
<keyword evidence="6" id="KW-1185">Reference proteome</keyword>
<dbReference type="OrthoDB" id="269872at2759"/>
<accession>A0A2U1PIZ6</accession>
<dbReference type="EMBL" id="PKPP01001092">
    <property type="protein sequence ID" value="PWA85728.1"/>
    <property type="molecule type" value="Genomic_DNA"/>
</dbReference>
<evidence type="ECO:0000313" key="5">
    <source>
        <dbReference type="EMBL" id="PWA85728.1"/>
    </source>
</evidence>
<dbReference type="PANTHER" id="PTHR47441">
    <property type="match status" value="1"/>
</dbReference>
<dbReference type="CDD" id="cd02440">
    <property type="entry name" value="AdoMet_MTases"/>
    <property type="match status" value="1"/>
</dbReference>
<organism evidence="5 6">
    <name type="scientific">Artemisia annua</name>
    <name type="common">Sweet wormwood</name>
    <dbReference type="NCBI Taxonomy" id="35608"/>
    <lineage>
        <taxon>Eukaryota</taxon>
        <taxon>Viridiplantae</taxon>
        <taxon>Streptophyta</taxon>
        <taxon>Embryophyta</taxon>
        <taxon>Tracheophyta</taxon>
        <taxon>Spermatophyta</taxon>
        <taxon>Magnoliopsida</taxon>
        <taxon>eudicotyledons</taxon>
        <taxon>Gunneridae</taxon>
        <taxon>Pentapetalae</taxon>
        <taxon>asterids</taxon>
        <taxon>campanulids</taxon>
        <taxon>Asterales</taxon>
        <taxon>Asteraceae</taxon>
        <taxon>Asteroideae</taxon>
        <taxon>Anthemideae</taxon>
        <taxon>Artemisiinae</taxon>
        <taxon>Artemisia</taxon>
    </lineage>
</organism>